<comment type="caution">
    <text evidence="1">The sequence shown here is derived from an EMBL/GenBank/DDBJ whole genome shotgun (WGS) entry which is preliminary data.</text>
</comment>
<dbReference type="RefSeq" id="WP_103060936.1">
    <property type="nucleotide sequence ID" value="NZ_BSOF01000007.1"/>
</dbReference>
<evidence type="ECO:0008006" key="3">
    <source>
        <dbReference type="Google" id="ProtNLM"/>
    </source>
</evidence>
<proteinExistence type="predicted"/>
<dbReference type="OrthoDB" id="6630955at2"/>
<name>A0A2K1Q659_9GAMM</name>
<keyword evidence="2" id="KW-1185">Reference proteome</keyword>
<gene>
    <name evidence="1" type="ORF">COO59_16990</name>
</gene>
<evidence type="ECO:0000313" key="1">
    <source>
        <dbReference type="EMBL" id="PNS10457.1"/>
    </source>
</evidence>
<protein>
    <recommendedName>
        <fullName evidence="3">Tetratricopeptide repeat protein</fullName>
    </recommendedName>
</protein>
<organism evidence="1 2">
    <name type="scientific">Mixta theicola</name>
    <dbReference type="NCBI Taxonomy" id="1458355"/>
    <lineage>
        <taxon>Bacteria</taxon>
        <taxon>Pseudomonadati</taxon>
        <taxon>Pseudomonadota</taxon>
        <taxon>Gammaproteobacteria</taxon>
        <taxon>Enterobacterales</taxon>
        <taxon>Erwiniaceae</taxon>
        <taxon>Mixta</taxon>
    </lineage>
</organism>
<evidence type="ECO:0000313" key="2">
    <source>
        <dbReference type="Proteomes" id="UP000236345"/>
    </source>
</evidence>
<reference evidence="2" key="1">
    <citation type="submission" date="2017-09" db="EMBL/GenBank/DDBJ databases">
        <authorList>
            <person name="Palmer M."/>
            <person name="Steenkamp E.T."/>
            <person name="Coetzee M.P."/>
            <person name="Avontuur J.R."/>
            <person name="Van Zyl E."/>
            <person name="Chan W.-Y."/>
            <person name="Blom J."/>
            <person name="Venter S.N."/>
        </authorList>
    </citation>
    <scope>NUCLEOTIDE SEQUENCE [LARGE SCALE GENOMIC DNA]</scope>
    <source>
        <strain evidence="2">QC88-366</strain>
    </source>
</reference>
<dbReference type="AlphaFoldDB" id="A0A2K1Q659"/>
<dbReference type="Proteomes" id="UP000236345">
    <property type="component" value="Unassembled WGS sequence"/>
</dbReference>
<accession>A0A2K1Q659</accession>
<dbReference type="EMBL" id="NWUO01000015">
    <property type="protein sequence ID" value="PNS10457.1"/>
    <property type="molecule type" value="Genomic_DNA"/>
</dbReference>
<sequence length="183" mass="21290">MILKNMLLTMTFLWVINAYAVEKQYEKSTKEASCLIKKYAISSNEDIKKSILNNLSSLSDDNPDNINVIRMYSGVLSSRGEYKKAISVLEAFNQKHKNTSLLLHECMLKDRVGDYKPSCYKKVISLKRAGGVNDIDYLMALFMMDDKDFNKEKDIYMKKMNDNHDLEVFKNKKEKLLKVFYPN</sequence>